<sequence>MTFKRMAAVIASVPALVMGLWMGVGVGFAGPAQADPVIQGVFNYNQEGLGAATWTIYPSCVPVVGDLREPLYLPVACVLHVQGSPGVSGGDAKMAGGMWQFSTNIKEGIKCSDGSWAPIVETYRFDDVALTGTREVSNTAVCGLAPAIHRFPFTLTFKEPLPIPVKTYPLDCEPWGLRLCT</sequence>
<dbReference type="eggNOG" id="ENOG5031FKQ">
    <property type="taxonomic scope" value="Bacteria"/>
</dbReference>
<gene>
    <name evidence="1" type="ordered locus">MSMEG_4353</name>
</gene>
<dbReference type="PaxDb" id="246196-MSMEI_4252"/>
<dbReference type="EMBL" id="CP000480">
    <property type="protein sequence ID" value="ABK71371.1"/>
    <property type="molecule type" value="Genomic_DNA"/>
</dbReference>
<reference evidence="1 2" key="1">
    <citation type="submission" date="2006-10" db="EMBL/GenBank/DDBJ databases">
        <authorList>
            <person name="Fleischmann R.D."/>
            <person name="Dodson R.J."/>
            <person name="Haft D.H."/>
            <person name="Merkel J.S."/>
            <person name="Nelson W.C."/>
            <person name="Fraser C.M."/>
        </authorList>
    </citation>
    <scope>NUCLEOTIDE SEQUENCE [LARGE SCALE GENOMIC DNA]</scope>
    <source>
        <strain evidence="2">ATCC 700084 / mc(2)155</strain>
    </source>
</reference>
<organism evidence="1 2">
    <name type="scientific">Mycolicibacterium smegmatis (strain ATCC 700084 / mc(2)155)</name>
    <name type="common">Mycobacterium smegmatis</name>
    <dbReference type="NCBI Taxonomy" id="246196"/>
    <lineage>
        <taxon>Bacteria</taxon>
        <taxon>Bacillati</taxon>
        <taxon>Actinomycetota</taxon>
        <taxon>Actinomycetes</taxon>
        <taxon>Mycobacteriales</taxon>
        <taxon>Mycobacteriaceae</taxon>
        <taxon>Mycolicibacterium</taxon>
    </lineage>
</organism>
<proteinExistence type="predicted"/>
<dbReference type="Proteomes" id="UP000000757">
    <property type="component" value="Chromosome"/>
</dbReference>
<dbReference type="KEGG" id="msm:MSMEG_4353"/>
<dbReference type="PATRIC" id="fig|246196.19.peg.4271"/>
<dbReference type="SMR" id="A0R0E0"/>
<name>A0R0E0_MYCS2</name>
<protein>
    <submittedName>
        <fullName evidence="1">Uncharacterized protein</fullName>
    </submittedName>
</protein>
<evidence type="ECO:0000313" key="2">
    <source>
        <dbReference type="Proteomes" id="UP000000757"/>
    </source>
</evidence>
<dbReference type="OrthoDB" id="4636369at2"/>
<keyword evidence="2" id="KW-1185">Reference proteome</keyword>
<evidence type="ECO:0000313" key="1">
    <source>
        <dbReference type="EMBL" id="ABK71371.1"/>
    </source>
</evidence>
<dbReference type="AlphaFoldDB" id="A0R0E0"/>
<accession>A0R0E0</accession>
<dbReference type="STRING" id="246196.MSMEG_4353"/>